<feature type="transmembrane region" description="Helical" evidence="2">
    <location>
        <begin position="290"/>
        <end position="309"/>
    </location>
</feature>
<keyword evidence="4" id="KW-1185">Reference proteome</keyword>
<dbReference type="Proteomes" id="UP000235672">
    <property type="component" value="Unassembled WGS sequence"/>
</dbReference>
<proteinExistence type="predicted"/>
<feature type="transmembrane region" description="Helical" evidence="2">
    <location>
        <begin position="343"/>
        <end position="365"/>
    </location>
</feature>
<dbReference type="InterPro" id="IPR021840">
    <property type="entry name" value="DUF3433"/>
</dbReference>
<keyword evidence="2" id="KW-0472">Membrane</keyword>
<feature type="transmembrane region" description="Helical" evidence="2">
    <location>
        <begin position="501"/>
        <end position="518"/>
    </location>
</feature>
<evidence type="ECO:0000256" key="2">
    <source>
        <dbReference type="SAM" id="Phobius"/>
    </source>
</evidence>
<dbReference type="OrthoDB" id="5428901at2759"/>
<protein>
    <submittedName>
        <fullName evidence="3">Uncharacterized protein</fullName>
    </submittedName>
</protein>
<keyword evidence="2" id="KW-1133">Transmembrane helix</keyword>
<evidence type="ECO:0000256" key="1">
    <source>
        <dbReference type="SAM" id="MobiDB-lite"/>
    </source>
</evidence>
<dbReference type="Pfam" id="PF11915">
    <property type="entry name" value="DUF3433"/>
    <property type="match status" value="2"/>
</dbReference>
<dbReference type="STRING" id="1745343.A0A2J6PSN2"/>
<keyword evidence="2" id="KW-0812">Transmembrane</keyword>
<dbReference type="EMBL" id="KZ613502">
    <property type="protein sequence ID" value="PMD16956.1"/>
    <property type="molecule type" value="Genomic_DNA"/>
</dbReference>
<feature type="transmembrane region" description="Helical" evidence="2">
    <location>
        <begin position="463"/>
        <end position="481"/>
    </location>
</feature>
<evidence type="ECO:0000313" key="4">
    <source>
        <dbReference type="Proteomes" id="UP000235672"/>
    </source>
</evidence>
<feature type="region of interest" description="Disordered" evidence="1">
    <location>
        <begin position="57"/>
        <end position="86"/>
    </location>
</feature>
<feature type="transmembrane region" description="Helical" evidence="2">
    <location>
        <begin position="222"/>
        <end position="247"/>
    </location>
</feature>
<feature type="transmembrane region" description="Helical" evidence="2">
    <location>
        <begin position="25"/>
        <end position="49"/>
    </location>
</feature>
<organism evidence="3 4">
    <name type="scientific">Hyaloscypha hepaticicola</name>
    <dbReference type="NCBI Taxonomy" id="2082293"/>
    <lineage>
        <taxon>Eukaryota</taxon>
        <taxon>Fungi</taxon>
        <taxon>Dikarya</taxon>
        <taxon>Ascomycota</taxon>
        <taxon>Pezizomycotina</taxon>
        <taxon>Leotiomycetes</taxon>
        <taxon>Helotiales</taxon>
        <taxon>Hyaloscyphaceae</taxon>
        <taxon>Hyaloscypha</taxon>
    </lineage>
</organism>
<reference evidence="3 4" key="1">
    <citation type="submission" date="2016-05" db="EMBL/GenBank/DDBJ databases">
        <title>A degradative enzymes factory behind the ericoid mycorrhizal symbiosis.</title>
        <authorList>
            <consortium name="DOE Joint Genome Institute"/>
            <person name="Martino E."/>
            <person name="Morin E."/>
            <person name="Grelet G."/>
            <person name="Kuo A."/>
            <person name="Kohler A."/>
            <person name="Daghino S."/>
            <person name="Barry K."/>
            <person name="Choi C."/>
            <person name="Cichocki N."/>
            <person name="Clum A."/>
            <person name="Copeland A."/>
            <person name="Hainaut M."/>
            <person name="Haridas S."/>
            <person name="Labutti K."/>
            <person name="Lindquist E."/>
            <person name="Lipzen A."/>
            <person name="Khouja H.-R."/>
            <person name="Murat C."/>
            <person name="Ohm R."/>
            <person name="Olson A."/>
            <person name="Spatafora J."/>
            <person name="Veneault-Fourrey C."/>
            <person name="Henrissat B."/>
            <person name="Grigoriev I."/>
            <person name="Martin F."/>
            <person name="Perotto S."/>
        </authorList>
    </citation>
    <scope>NUCLEOTIDE SEQUENCE [LARGE SCALE GENOMIC DNA]</scope>
    <source>
        <strain evidence="3 4">UAMH 7357</strain>
    </source>
</reference>
<gene>
    <name evidence="3" type="ORF">NA56DRAFT_282952</name>
</gene>
<dbReference type="PANTHER" id="PTHR37544">
    <property type="entry name" value="SPRAY-RELATED"/>
    <property type="match status" value="1"/>
</dbReference>
<accession>A0A2J6PSN2</accession>
<dbReference type="AlphaFoldDB" id="A0A2J6PSN2"/>
<sequence length="701" mass="76689">MSRFNPEGDQILTVPLKKRYNYKPYIIRVSGLLLVLVVTLSLIGVLEYAARSLPSTQRENHLSRFAPRSPQRNRRQDGSFPTSQASAMPTAGAYLSTLETLTSTQNGAPPTTTTIYPSISSGAYVPIASTIATSPGAYIPTASTIIIIASPTSAYVPTASTIVPSAAPPGSYVPTITTTTISSASSGSYLPTITTATKASALSSQVKNPSNTIILSWPLWKVFLGGYLPVFLAIIFKVFWASIYANIKLIEPFIQLSGPNGALAEDAFWTFYLSSSLKPISVIALSKRRWLMFWTSIIYLIVGFLPPLASESLFRDTNYNCANPNLAQPQHPCWPRLSVDPTIIRLLQGILSFVAIMTLAIMFMLSRSPTGIASDPSSIALVATLIHHPEVLADFRALEDEDTSRDISNFIGKKCYYLGTYLGRDGVERYGILPSNSYLLGGNIEPTHALEQLNVPKTNNFKIFLDAGFTIFVLGLLGVVVTYFKDGSDDSFNRFFNSNSFGPRFFMSTMGTIISMNFKRLEREVQTLSPFHRLARSPSPAGSTILLRQNKVPFGAFIMLVAQGYFFSASVAFVSALAEILVVILAAIPYSPGEIFLELIICTYTSIGILSIMVIVLVSLVFWRRQLPYLPRTPDTLGGVISYICGSRMLGDFEGCEGLGSQQLERRIAGLGEKYTYGKYTGVDGKYRWMIEESTVLSASG</sequence>
<feature type="transmembrane region" description="Helical" evidence="2">
    <location>
        <begin position="595"/>
        <end position="623"/>
    </location>
</feature>
<name>A0A2J6PSN2_9HELO</name>
<evidence type="ECO:0000313" key="3">
    <source>
        <dbReference type="EMBL" id="PMD16956.1"/>
    </source>
</evidence>
<feature type="transmembrane region" description="Helical" evidence="2">
    <location>
        <begin position="556"/>
        <end position="589"/>
    </location>
</feature>
<dbReference type="PANTHER" id="PTHR37544:SF3">
    <property type="entry name" value="SPRAY"/>
    <property type="match status" value="1"/>
</dbReference>